<dbReference type="EMBL" id="BKCJ010003340">
    <property type="protein sequence ID" value="GEU54495.1"/>
    <property type="molecule type" value="Genomic_DNA"/>
</dbReference>
<feature type="region of interest" description="Disordered" evidence="2">
    <location>
        <begin position="267"/>
        <end position="300"/>
    </location>
</feature>
<feature type="coiled-coil region" evidence="1">
    <location>
        <begin position="89"/>
        <end position="116"/>
    </location>
</feature>
<dbReference type="AlphaFoldDB" id="A0A6L2L2R6"/>
<feature type="region of interest" description="Disordered" evidence="2">
    <location>
        <begin position="690"/>
        <end position="720"/>
    </location>
</feature>
<evidence type="ECO:0000256" key="1">
    <source>
        <dbReference type="SAM" id="Coils"/>
    </source>
</evidence>
<accession>A0A6L2L2R6</accession>
<organism evidence="3">
    <name type="scientific">Tanacetum cinerariifolium</name>
    <name type="common">Dalmatian daisy</name>
    <name type="synonym">Chrysanthemum cinerariifolium</name>
    <dbReference type="NCBI Taxonomy" id="118510"/>
    <lineage>
        <taxon>Eukaryota</taxon>
        <taxon>Viridiplantae</taxon>
        <taxon>Streptophyta</taxon>
        <taxon>Embryophyta</taxon>
        <taxon>Tracheophyta</taxon>
        <taxon>Spermatophyta</taxon>
        <taxon>Magnoliopsida</taxon>
        <taxon>eudicotyledons</taxon>
        <taxon>Gunneridae</taxon>
        <taxon>Pentapetalae</taxon>
        <taxon>asterids</taxon>
        <taxon>campanulids</taxon>
        <taxon>Asterales</taxon>
        <taxon>Asteraceae</taxon>
        <taxon>Asteroideae</taxon>
        <taxon>Anthemideae</taxon>
        <taxon>Anthemidinae</taxon>
        <taxon>Tanacetum</taxon>
    </lineage>
</organism>
<keyword evidence="1" id="KW-0175">Coiled coil</keyword>
<sequence length="787" mass="88821">MHRMYSFKNVSLRSFPISCLLYYDVAPHCYHSAATRFWGCYKSQFNLGAYKSGLASVEARLEVYKKNEAVFKDGIKILKLDVMLRDKAITKLRQKFEKAKNEKDDLKLTLEKFKGLSKNLSRLLDSQQSDKSKTGLGYDSQGVNSQVLENQVNDKYNTCEGYHAIPPPYTWNYMPPKLDLVFADEHVVSDEDEDEIETESKQIKPSFAKEKFVKSTKHVKSPRKSVKQEKILTNYGLKTLNTAKHPSSRAAVSINTARPINTAYSRSTVNDAKPSSNVFQKSHSPVRRTFNQRTTPQNNGLKETVNTAKVNNVTNAGTKAVVSDVQGNRENDVKSSACWIWRPTCNVIDHISKDSGSYMLKRFNYVDLQGRLKHMTGNKFFLTDYQEIDGGFVAFGGSPKGEKPTECDGFEQIVDFLNANPINLVYGKKVIVNEASIRRDLRLDDAEGTACLPNAAVFKELARMRRKQRKETEVSQDETPTKEHIPTPSHDPLPSGEDRLRLNELIEICTNLSDRVLSLEQINNNQAVKIKKLKKRVKKLKGKKKRTHRLKRIYKGRIAEIDADEDLSLINETVQDQGRMNNQYMFGVNDLDGDEVVVDVSLGEKKEQSEKVAEKEVSTADPVTAAGKVVTTADVEVSAALTTTTTNDEFTMAQTLIEIKAAKPKALTTATTTVTAVIIRLKEKGIIMKKPSEMPSPKPIVYSQQPSQPKDKGNGKMVEPERPLKRKEQIMMDERIAKDLEAQMQADLEEEQRIAKQKEEEANIAMIAEWDNTQAMMDADYELVAKL</sequence>
<proteinExistence type="predicted"/>
<comment type="caution">
    <text evidence="3">The sequence shown here is derived from an EMBL/GenBank/DDBJ whole genome shotgun (WGS) entry which is preliminary data.</text>
</comment>
<protein>
    <submittedName>
        <fullName evidence="3">Uncharacterized protein</fullName>
    </submittedName>
</protein>
<feature type="coiled-coil region" evidence="1">
    <location>
        <begin position="737"/>
        <end position="768"/>
    </location>
</feature>
<feature type="compositionally biased region" description="Basic and acidic residues" evidence="2">
    <location>
        <begin position="709"/>
        <end position="720"/>
    </location>
</feature>
<reference evidence="3" key="1">
    <citation type="journal article" date="2019" name="Sci. Rep.">
        <title>Draft genome of Tanacetum cinerariifolium, the natural source of mosquito coil.</title>
        <authorList>
            <person name="Yamashiro T."/>
            <person name="Shiraishi A."/>
            <person name="Satake H."/>
            <person name="Nakayama K."/>
        </authorList>
    </citation>
    <scope>NUCLEOTIDE SEQUENCE</scope>
</reference>
<evidence type="ECO:0000313" key="3">
    <source>
        <dbReference type="EMBL" id="GEU54495.1"/>
    </source>
</evidence>
<evidence type="ECO:0000256" key="2">
    <source>
        <dbReference type="SAM" id="MobiDB-lite"/>
    </source>
</evidence>
<feature type="coiled-coil region" evidence="1">
    <location>
        <begin position="523"/>
        <end position="550"/>
    </location>
</feature>
<feature type="region of interest" description="Disordered" evidence="2">
    <location>
        <begin position="467"/>
        <end position="496"/>
    </location>
</feature>
<gene>
    <name evidence="3" type="ORF">Tci_026473</name>
</gene>
<name>A0A6L2L2R6_TANCI</name>